<dbReference type="CDD" id="cd06529">
    <property type="entry name" value="S24_LexA-like"/>
    <property type="match status" value="1"/>
</dbReference>
<dbReference type="Pfam" id="PF00717">
    <property type="entry name" value="Peptidase_S24"/>
    <property type="match status" value="1"/>
</dbReference>
<dbReference type="EMBL" id="JAELXS010000004">
    <property type="protein sequence ID" value="MBJ6121928.1"/>
    <property type="molecule type" value="Genomic_DNA"/>
</dbReference>
<dbReference type="Proteomes" id="UP000640426">
    <property type="component" value="Unassembled WGS sequence"/>
</dbReference>
<dbReference type="PANTHER" id="PTHR40661">
    <property type="match status" value="1"/>
</dbReference>
<dbReference type="InterPro" id="IPR015927">
    <property type="entry name" value="Peptidase_S24_S26A/B/C"/>
</dbReference>
<keyword evidence="3" id="KW-0804">Transcription</keyword>
<evidence type="ECO:0000259" key="4">
    <source>
        <dbReference type="Pfam" id="PF00717"/>
    </source>
</evidence>
<evidence type="ECO:0000256" key="3">
    <source>
        <dbReference type="ARBA" id="ARBA00023163"/>
    </source>
</evidence>
<feature type="domain" description="Peptidase S24/S26A/S26B/S26C" evidence="4">
    <location>
        <begin position="83"/>
        <end position="198"/>
    </location>
</feature>
<dbReference type="PANTHER" id="PTHR40661:SF3">
    <property type="entry name" value="FELS-1 PROPHAGE TRANSCRIPTIONAL REGULATOR"/>
    <property type="match status" value="1"/>
</dbReference>
<evidence type="ECO:0000256" key="1">
    <source>
        <dbReference type="ARBA" id="ARBA00023015"/>
    </source>
</evidence>
<keyword evidence="6" id="KW-1185">Reference proteome</keyword>
<comment type="caution">
    <text evidence="5">The sequence shown here is derived from an EMBL/GenBank/DDBJ whole genome shotgun (WGS) entry which is preliminary data.</text>
</comment>
<organism evidence="5 6">
    <name type="scientific">Sphingomonas mollis</name>
    <dbReference type="NCBI Taxonomy" id="2795726"/>
    <lineage>
        <taxon>Bacteria</taxon>
        <taxon>Pseudomonadati</taxon>
        <taxon>Pseudomonadota</taxon>
        <taxon>Alphaproteobacteria</taxon>
        <taxon>Sphingomonadales</taxon>
        <taxon>Sphingomonadaceae</taxon>
        <taxon>Sphingomonas</taxon>
    </lineage>
</organism>
<dbReference type="InterPro" id="IPR039418">
    <property type="entry name" value="LexA-like"/>
</dbReference>
<gene>
    <name evidence="5" type="ORF">JAO74_09000</name>
</gene>
<keyword evidence="1" id="KW-0805">Transcription regulation</keyword>
<sequence>MVQDDPRTALAALAEASGTSLAALSRMLGRNAAYVQQYVRRGTPRSLEEEDVARLAAFFGVAPAILGGRAVAAMWRVPRLDVAVSAGPGAQVDDEVAVGTDLIDPSLARRLGLSPGAAAILRVKGDSMEPGLFDGDHILVDTGDRRPGPRGGVFVVRIDGATMVKRVVLRGGVPVASSDNPLSPPLPDAPVELIGRVVWQMRRPR</sequence>
<name>A0ABS0XPH2_9SPHN</name>
<dbReference type="InterPro" id="IPR036286">
    <property type="entry name" value="LexA/Signal_pep-like_sf"/>
</dbReference>
<evidence type="ECO:0000313" key="6">
    <source>
        <dbReference type="Proteomes" id="UP000640426"/>
    </source>
</evidence>
<dbReference type="RefSeq" id="WP_199037170.1">
    <property type="nucleotide sequence ID" value="NZ_JAELXS010000004.1"/>
</dbReference>
<dbReference type="SUPFAM" id="SSF51306">
    <property type="entry name" value="LexA/Signal peptidase"/>
    <property type="match status" value="1"/>
</dbReference>
<evidence type="ECO:0000313" key="5">
    <source>
        <dbReference type="EMBL" id="MBJ6121928.1"/>
    </source>
</evidence>
<proteinExistence type="predicted"/>
<protein>
    <submittedName>
        <fullName evidence="5">Helix-turn-helix transcriptional regulator</fullName>
    </submittedName>
</protein>
<reference evidence="6" key="1">
    <citation type="submission" date="2020-12" db="EMBL/GenBank/DDBJ databases">
        <title>Hymenobacter sp.</title>
        <authorList>
            <person name="Kim M.K."/>
        </authorList>
    </citation>
    <scope>NUCLEOTIDE SEQUENCE [LARGE SCALE GENOMIC DNA]</scope>
    <source>
        <strain evidence="6">BT553</strain>
    </source>
</reference>
<evidence type="ECO:0000256" key="2">
    <source>
        <dbReference type="ARBA" id="ARBA00023125"/>
    </source>
</evidence>
<dbReference type="Gene3D" id="2.10.109.10">
    <property type="entry name" value="Umud Fragment, subunit A"/>
    <property type="match status" value="1"/>
</dbReference>
<keyword evidence="2" id="KW-0238">DNA-binding</keyword>
<accession>A0ABS0XPH2</accession>